<sequence length="140" mass="16136">MCASCTWIPLTRKLGVWKMLNAVYRSDAHKARLSHRTDSLHAGLSFLRLLSLYIRVRKQPVYTARWSTVHTSEILLPIGSLRNPYISANNLTLCTCPKLGSKVSRNWIPSPWTVSLYLVSILYRKVDGAFKEWRDGEETW</sequence>
<evidence type="ECO:0000313" key="2">
    <source>
        <dbReference type="Proteomes" id="UP000299102"/>
    </source>
</evidence>
<protein>
    <submittedName>
        <fullName evidence="1">Uncharacterized protein</fullName>
    </submittedName>
</protein>
<gene>
    <name evidence="1" type="ORF">EVAR_5385_1</name>
</gene>
<dbReference type="EMBL" id="BGZK01000073">
    <property type="protein sequence ID" value="GBP15698.1"/>
    <property type="molecule type" value="Genomic_DNA"/>
</dbReference>
<evidence type="ECO:0000313" key="1">
    <source>
        <dbReference type="EMBL" id="GBP15698.1"/>
    </source>
</evidence>
<organism evidence="1 2">
    <name type="scientific">Eumeta variegata</name>
    <name type="common">Bagworm moth</name>
    <name type="synonym">Eumeta japonica</name>
    <dbReference type="NCBI Taxonomy" id="151549"/>
    <lineage>
        <taxon>Eukaryota</taxon>
        <taxon>Metazoa</taxon>
        <taxon>Ecdysozoa</taxon>
        <taxon>Arthropoda</taxon>
        <taxon>Hexapoda</taxon>
        <taxon>Insecta</taxon>
        <taxon>Pterygota</taxon>
        <taxon>Neoptera</taxon>
        <taxon>Endopterygota</taxon>
        <taxon>Lepidoptera</taxon>
        <taxon>Glossata</taxon>
        <taxon>Ditrysia</taxon>
        <taxon>Tineoidea</taxon>
        <taxon>Psychidae</taxon>
        <taxon>Oiketicinae</taxon>
        <taxon>Eumeta</taxon>
    </lineage>
</organism>
<accession>A0A4C1TP03</accession>
<comment type="caution">
    <text evidence="1">The sequence shown here is derived from an EMBL/GenBank/DDBJ whole genome shotgun (WGS) entry which is preliminary data.</text>
</comment>
<proteinExistence type="predicted"/>
<reference evidence="1 2" key="1">
    <citation type="journal article" date="2019" name="Commun. Biol.">
        <title>The bagworm genome reveals a unique fibroin gene that provides high tensile strength.</title>
        <authorList>
            <person name="Kono N."/>
            <person name="Nakamura H."/>
            <person name="Ohtoshi R."/>
            <person name="Tomita M."/>
            <person name="Numata K."/>
            <person name="Arakawa K."/>
        </authorList>
    </citation>
    <scope>NUCLEOTIDE SEQUENCE [LARGE SCALE GENOMIC DNA]</scope>
</reference>
<keyword evidence="2" id="KW-1185">Reference proteome</keyword>
<dbReference type="Proteomes" id="UP000299102">
    <property type="component" value="Unassembled WGS sequence"/>
</dbReference>
<name>A0A4C1TP03_EUMVA</name>
<dbReference type="AlphaFoldDB" id="A0A4C1TP03"/>